<dbReference type="EMBL" id="CACVKT020001358">
    <property type="protein sequence ID" value="CAC5367294.1"/>
    <property type="molecule type" value="Genomic_DNA"/>
</dbReference>
<evidence type="ECO:0000313" key="4">
    <source>
        <dbReference type="EMBL" id="CAC5367294.1"/>
    </source>
</evidence>
<keyword evidence="2" id="KW-0472">Membrane</keyword>
<dbReference type="OrthoDB" id="5829916at2759"/>
<dbReference type="PANTHER" id="PTHR15191:SF3">
    <property type="entry name" value="PITUITARY TUMOR-TRANSFORMING GENE PROTEIN-BINDING FACTOR"/>
    <property type="match status" value="1"/>
</dbReference>
<feature type="chain" id="PRO_5026980352" description="Pituitary tumor-transforming gene 1 protein-interacting protein" evidence="3">
    <location>
        <begin position="19"/>
        <end position="208"/>
    </location>
</feature>
<feature type="transmembrane region" description="Helical" evidence="2">
    <location>
        <begin position="124"/>
        <end position="150"/>
    </location>
</feature>
<feature type="region of interest" description="Disordered" evidence="1">
    <location>
        <begin position="165"/>
        <end position="185"/>
    </location>
</feature>
<reference evidence="4 5" key="1">
    <citation type="submission" date="2020-06" db="EMBL/GenBank/DDBJ databases">
        <authorList>
            <person name="Li R."/>
            <person name="Bekaert M."/>
        </authorList>
    </citation>
    <scope>NUCLEOTIDE SEQUENCE [LARGE SCALE GENOMIC DNA]</scope>
    <source>
        <strain evidence="5">wild</strain>
    </source>
</reference>
<feature type="signal peptide" evidence="3">
    <location>
        <begin position="1"/>
        <end position="18"/>
    </location>
</feature>
<dbReference type="GO" id="GO:0006606">
    <property type="term" value="P:protein import into nucleus"/>
    <property type="evidence" value="ECO:0007669"/>
    <property type="project" value="TreeGrafter"/>
</dbReference>
<proteinExistence type="predicted"/>
<sequence length="208" mass="23555">MNIFYFVCGFLLVTLVDSVSNVSTTPAQTAEAPTTIHPVTTLTPEQECAARNSSCEECLKLAKCLYCKSNGQCTPYPVGKVLPPSSVCKLDHARWGVCWLNFEALIISMGVIEFIDLYFMNFEALIISMGVIGGLIIMVVTVCICCCCCCKDNKKKYAKEDEKWERKKADRKEKANERKAERRAKTDEIRRKYGLMKDDNPYERFENA</sequence>
<gene>
    <name evidence="4" type="ORF">MCOR_7256</name>
</gene>
<name>A0A6J8AF48_MYTCO</name>
<dbReference type="Proteomes" id="UP000507470">
    <property type="component" value="Unassembled WGS sequence"/>
</dbReference>
<organism evidence="4 5">
    <name type="scientific">Mytilus coruscus</name>
    <name type="common">Sea mussel</name>
    <dbReference type="NCBI Taxonomy" id="42192"/>
    <lineage>
        <taxon>Eukaryota</taxon>
        <taxon>Metazoa</taxon>
        <taxon>Spiralia</taxon>
        <taxon>Lophotrochozoa</taxon>
        <taxon>Mollusca</taxon>
        <taxon>Bivalvia</taxon>
        <taxon>Autobranchia</taxon>
        <taxon>Pteriomorphia</taxon>
        <taxon>Mytilida</taxon>
        <taxon>Mytiloidea</taxon>
        <taxon>Mytilidae</taxon>
        <taxon>Mytilinae</taxon>
        <taxon>Mytilus</taxon>
    </lineage>
</organism>
<keyword evidence="2" id="KW-1133">Transmembrane helix</keyword>
<evidence type="ECO:0000313" key="5">
    <source>
        <dbReference type="Proteomes" id="UP000507470"/>
    </source>
</evidence>
<dbReference type="GO" id="GO:0005634">
    <property type="term" value="C:nucleus"/>
    <property type="evidence" value="ECO:0007669"/>
    <property type="project" value="TreeGrafter"/>
</dbReference>
<dbReference type="GO" id="GO:0005737">
    <property type="term" value="C:cytoplasm"/>
    <property type="evidence" value="ECO:0007669"/>
    <property type="project" value="TreeGrafter"/>
</dbReference>
<protein>
    <recommendedName>
        <fullName evidence="6">Pituitary tumor-transforming gene 1 protein-interacting protein</fullName>
    </recommendedName>
</protein>
<evidence type="ECO:0000256" key="3">
    <source>
        <dbReference type="SAM" id="SignalP"/>
    </source>
</evidence>
<keyword evidence="2" id="KW-0812">Transmembrane</keyword>
<evidence type="ECO:0000256" key="2">
    <source>
        <dbReference type="SAM" id="Phobius"/>
    </source>
</evidence>
<accession>A0A6J8AF48</accession>
<evidence type="ECO:0000256" key="1">
    <source>
        <dbReference type="SAM" id="MobiDB-lite"/>
    </source>
</evidence>
<evidence type="ECO:0008006" key="6">
    <source>
        <dbReference type="Google" id="ProtNLM"/>
    </source>
</evidence>
<dbReference type="PANTHER" id="PTHR15191">
    <property type="entry name" value="PROTEIN CBG20567"/>
    <property type="match status" value="1"/>
</dbReference>
<keyword evidence="5" id="KW-1185">Reference proteome</keyword>
<keyword evidence="3" id="KW-0732">Signal</keyword>
<dbReference type="InterPro" id="IPR052304">
    <property type="entry name" value="PTTG1IP"/>
</dbReference>
<dbReference type="AlphaFoldDB" id="A0A6J8AF48"/>